<dbReference type="InterPro" id="IPR032799">
    <property type="entry name" value="TAXi_C"/>
</dbReference>
<organism evidence="2 3">
    <name type="scientific">Actinidia rufa</name>
    <dbReference type="NCBI Taxonomy" id="165716"/>
    <lineage>
        <taxon>Eukaryota</taxon>
        <taxon>Viridiplantae</taxon>
        <taxon>Streptophyta</taxon>
        <taxon>Embryophyta</taxon>
        <taxon>Tracheophyta</taxon>
        <taxon>Spermatophyta</taxon>
        <taxon>Magnoliopsida</taxon>
        <taxon>eudicotyledons</taxon>
        <taxon>Gunneridae</taxon>
        <taxon>Pentapetalae</taxon>
        <taxon>asterids</taxon>
        <taxon>Ericales</taxon>
        <taxon>Actinidiaceae</taxon>
        <taxon>Actinidia</taxon>
    </lineage>
</organism>
<keyword evidence="3" id="KW-1185">Reference proteome</keyword>
<dbReference type="Gene3D" id="2.40.70.10">
    <property type="entry name" value="Acid Proteases"/>
    <property type="match status" value="1"/>
</dbReference>
<sequence>MIFFGDGPYYLLPPTNLDGNSIISYTPLIKKPKSPVHFIGLNSISIDGNPIQIPTKPAKLSTVIPYTTLRTDIYKSFIKIFSKASMGLRLPRTKTIAPFGLCFKARVLEFTRVGFRVPQIDLELGSGRNWTVFRANSMQ</sequence>
<protein>
    <recommendedName>
        <fullName evidence="1">Xylanase inhibitor C-terminal domain-containing protein</fullName>
    </recommendedName>
</protein>
<evidence type="ECO:0000259" key="1">
    <source>
        <dbReference type="Pfam" id="PF14541"/>
    </source>
</evidence>
<proteinExistence type="predicted"/>
<dbReference type="PANTHER" id="PTHR47965">
    <property type="entry name" value="ASPARTYL PROTEASE-RELATED"/>
    <property type="match status" value="1"/>
</dbReference>
<reference evidence="2 3" key="1">
    <citation type="submission" date="2019-07" db="EMBL/GenBank/DDBJ databases">
        <title>De Novo Assembly of kiwifruit Actinidia rufa.</title>
        <authorList>
            <person name="Sugita-Konishi S."/>
            <person name="Sato K."/>
            <person name="Mori E."/>
            <person name="Abe Y."/>
            <person name="Kisaki G."/>
            <person name="Hamano K."/>
            <person name="Suezawa K."/>
            <person name="Otani M."/>
            <person name="Fukuda T."/>
            <person name="Manabe T."/>
            <person name="Gomi K."/>
            <person name="Tabuchi M."/>
            <person name="Akimitsu K."/>
            <person name="Kataoka I."/>
        </authorList>
    </citation>
    <scope>NUCLEOTIDE SEQUENCE [LARGE SCALE GENOMIC DNA]</scope>
    <source>
        <strain evidence="3">cv. Fuchu</strain>
    </source>
</reference>
<feature type="domain" description="Xylanase inhibitor C-terminal" evidence="1">
    <location>
        <begin position="38"/>
        <end position="139"/>
    </location>
</feature>
<dbReference type="Pfam" id="PF14541">
    <property type="entry name" value="TAXi_C"/>
    <property type="match status" value="1"/>
</dbReference>
<name>A0A7J0EFC8_9ERIC</name>
<dbReference type="Proteomes" id="UP000585474">
    <property type="component" value="Unassembled WGS sequence"/>
</dbReference>
<gene>
    <name evidence="2" type="ORF">Acr_03g0018640</name>
</gene>
<dbReference type="InterPro" id="IPR001461">
    <property type="entry name" value="Aspartic_peptidase_A1"/>
</dbReference>
<dbReference type="GO" id="GO:0004190">
    <property type="term" value="F:aspartic-type endopeptidase activity"/>
    <property type="evidence" value="ECO:0007669"/>
    <property type="project" value="InterPro"/>
</dbReference>
<evidence type="ECO:0000313" key="2">
    <source>
        <dbReference type="EMBL" id="GFY85090.1"/>
    </source>
</evidence>
<dbReference type="OrthoDB" id="1258937at2759"/>
<accession>A0A7J0EFC8</accession>
<dbReference type="SUPFAM" id="SSF50630">
    <property type="entry name" value="Acid proteases"/>
    <property type="match status" value="1"/>
</dbReference>
<dbReference type="InterPro" id="IPR021109">
    <property type="entry name" value="Peptidase_aspartic_dom_sf"/>
</dbReference>
<evidence type="ECO:0000313" key="3">
    <source>
        <dbReference type="Proteomes" id="UP000585474"/>
    </source>
</evidence>
<dbReference type="AlphaFoldDB" id="A0A7J0EFC8"/>
<dbReference type="GO" id="GO:0006508">
    <property type="term" value="P:proteolysis"/>
    <property type="evidence" value="ECO:0007669"/>
    <property type="project" value="InterPro"/>
</dbReference>
<comment type="caution">
    <text evidence="2">The sequence shown here is derived from an EMBL/GenBank/DDBJ whole genome shotgun (WGS) entry which is preliminary data.</text>
</comment>
<dbReference type="PANTHER" id="PTHR47965:SF63">
    <property type="entry name" value="OS01G0937200 PROTEIN"/>
    <property type="match status" value="1"/>
</dbReference>
<dbReference type="EMBL" id="BJWL01000003">
    <property type="protein sequence ID" value="GFY85090.1"/>
    <property type="molecule type" value="Genomic_DNA"/>
</dbReference>